<dbReference type="InterPro" id="IPR006652">
    <property type="entry name" value="Kelch_1"/>
</dbReference>
<protein>
    <recommendedName>
        <fullName evidence="4">Kelch domain-containing protein 10</fullName>
    </recommendedName>
</protein>
<dbReference type="AlphaFoldDB" id="A0ABD2WNI4"/>
<dbReference type="InterPro" id="IPR052125">
    <property type="entry name" value="KLHDC10"/>
</dbReference>
<dbReference type="Pfam" id="PF01344">
    <property type="entry name" value="Kelch_1"/>
    <property type="match status" value="1"/>
</dbReference>
<sequence>MYAFEAFVFTKHQVQGCSRPKARSGHRIVCDEKNLYSFGGFNPNISADDPDMQDNPSWSYSRPLFKEIWKFNFATKRWKLLPCERTMPNELASNAVILTGDSLLAHGGTGVPFGEHCNNNIYVCNINTGVMHSIPATGQQPDPQYGQAIVFHGQYLYTIGGTTGLDYTCDVHRFDFKLRVWESVYICGGRDPLEPKGRYRHEVAFDGKMIYVLGGGTAIEAFGFSEIPAFDIVTKKWMKLHAHGDMGQLFPAPRRCHGLVQFVDDKTNSNIIVISGGYNGTQVFCDLWRLDLSNLQWTCLKMCKLPQPTYFHSTTLTPAGQMFTFGGIVKKGNEVARTDEIFSVWLTVPKITEMCWEALNFYYPHLKKVPSLDLLKIGIPLKFVQRLECANRDISSSEHFL</sequence>
<dbReference type="Gene3D" id="2.120.10.80">
    <property type="entry name" value="Kelch-type beta propeller"/>
    <property type="match status" value="2"/>
</dbReference>
<reference evidence="5 6" key="1">
    <citation type="journal article" date="2024" name="bioRxiv">
        <title>A reference genome for Trichogramma kaykai: A tiny desert-dwelling parasitoid wasp with competing sex-ratio distorters.</title>
        <authorList>
            <person name="Culotta J."/>
            <person name="Lindsey A.R."/>
        </authorList>
    </citation>
    <scope>NUCLEOTIDE SEQUENCE [LARGE SCALE GENOMIC DNA]</scope>
    <source>
        <strain evidence="5 6">KSX58</strain>
    </source>
</reference>
<dbReference type="Pfam" id="PF24681">
    <property type="entry name" value="Kelch_KLHDC2_KLHL20_DRC7"/>
    <property type="match status" value="1"/>
</dbReference>
<dbReference type="PANTHER" id="PTHR46428">
    <property type="entry name" value="KELCH DOMAIN-CONTAINING PROTEIN 10"/>
    <property type="match status" value="1"/>
</dbReference>
<dbReference type="EMBL" id="JBJJXI010000094">
    <property type="protein sequence ID" value="KAL3394032.1"/>
    <property type="molecule type" value="Genomic_DNA"/>
</dbReference>
<evidence type="ECO:0000313" key="6">
    <source>
        <dbReference type="Proteomes" id="UP001627154"/>
    </source>
</evidence>
<evidence type="ECO:0000256" key="4">
    <source>
        <dbReference type="ARBA" id="ARBA00041041"/>
    </source>
</evidence>
<proteinExistence type="inferred from homology"/>
<keyword evidence="6" id="KW-1185">Reference proteome</keyword>
<accession>A0ABD2WNI4</accession>
<gene>
    <name evidence="5" type="ORF">TKK_011700</name>
</gene>
<comment type="caution">
    <text evidence="5">The sequence shown here is derived from an EMBL/GenBank/DDBJ whole genome shotgun (WGS) entry which is preliminary data.</text>
</comment>
<organism evidence="5 6">
    <name type="scientific">Trichogramma kaykai</name>
    <dbReference type="NCBI Taxonomy" id="54128"/>
    <lineage>
        <taxon>Eukaryota</taxon>
        <taxon>Metazoa</taxon>
        <taxon>Ecdysozoa</taxon>
        <taxon>Arthropoda</taxon>
        <taxon>Hexapoda</taxon>
        <taxon>Insecta</taxon>
        <taxon>Pterygota</taxon>
        <taxon>Neoptera</taxon>
        <taxon>Endopterygota</taxon>
        <taxon>Hymenoptera</taxon>
        <taxon>Apocrita</taxon>
        <taxon>Proctotrupomorpha</taxon>
        <taxon>Chalcidoidea</taxon>
        <taxon>Trichogrammatidae</taxon>
        <taxon>Trichogramma</taxon>
    </lineage>
</organism>
<evidence type="ECO:0000256" key="2">
    <source>
        <dbReference type="ARBA" id="ARBA00022737"/>
    </source>
</evidence>
<name>A0ABD2WNI4_9HYME</name>
<evidence type="ECO:0000256" key="3">
    <source>
        <dbReference type="ARBA" id="ARBA00038487"/>
    </source>
</evidence>
<evidence type="ECO:0000256" key="1">
    <source>
        <dbReference type="ARBA" id="ARBA00022441"/>
    </source>
</evidence>
<dbReference type="Proteomes" id="UP001627154">
    <property type="component" value="Unassembled WGS sequence"/>
</dbReference>
<keyword evidence="1" id="KW-0880">Kelch repeat</keyword>
<evidence type="ECO:0000313" key="5">
    <source>
        <dbReference type="EMBL" id="KAL3394032.1"/>
    </source>
</evidence>
<keyword evidence="2" id="KW-0677">Repeat</keyword>
<dbReference type="SUPFAM" id="SSF117281">
    <property type="entry name" value="Kelch motif"/>
    <property type="match status" value="1"/>
</dbReference>
<dbReference type="InterPro" id="IPR015915">
    <property type="entry name" value="Kelch-typ_b-propeller"/>
</dbReference>
<comment type="similarity">
    <text evidence="3">Belongs to the KLHDC10 family.</text>
</comment>
<dbReference type="PANTHER" id="PTHR46428:SF1">
    <property type="entry name" value="KELCH DOMAIN-CONTAINING PROTEIN 10"/>
    <property type="match status" value="1"/>
</dbReference>